<protein>
    <submittedName>
        <fullName evidence="1">Uncharacterized protein</fullName>
    </submittedName>
</protein>
<evidence type="ECO:0000313" key="1">
    <source>
        <dbReference type="EMBL" id="VDK54923.1"/>
    </source>
</evidence>
<reference evidence="1 2" key="1">
    <citation type="submission" date="2018-11" db="EMBL/GenBank/DDBJ databases">
        <authorList>
            <consortium name="Pathogen Informatics"/>
        </authorList>
    </citation>
    <scope>NUCLEOTIDE SEQUENCE [LARGE SCALE GENOMIC DNA]</scope>
</reference>
<accession>A0A3P6RG53</accession>
<evidence type="ECO:0000313" key="2">
    <source>
        <dbReference type="Proteomes" id="UP000271889"/>
    </source>
</evidence>
<dbReference type="Proteomes" id="UP000271889">
    <property type="component" value="Unassembled WGS sequence"/>
</dbReference>
<dbReference type="AlphaFoldDB" id="A0A3P6RG53"/>
<proteinExistence type="predicted"/>
<name>A0A3P6RG53_CYLGO</name>
<keyword evidence="2" id="KW-1185">Reference proteome</keyword>
<gene>
    <name evidence="1" type="ORF">CGOC_LOCUS3148</name>
</gene>
<sequence length="104" mass="11395">MEGGIACCGLGVAFVDFLDGELVFLWTELLKVLVFSLDFFMDDLTEGEVSALFSMVFADFCSYEVDDNPFNFLDSDKSAVLVLLLTVPCVLESGELWVTSSDIG</sequence>
<dbReference type="EMBL" id="UYRV01007737">
    <property type="protein sequence ID" value="VDK54923.1"/>
    <property type="molecule type" value="Genomic_DNA"/>
</dbReference>
<organism evidence="1 2">
    <name type="scientific">Cylicostephanus goldi</name>
    <name type="common">Nematode worm</name>
    <dbReference type="NCBI Taxonomy" id="71465"/>
    <lineage>
        <taxon>Eukaryota</taxon>
        <taxon>Metazoa</taxon>
        <taxon>Ecdysozoa</taxon>
        <taxon>Nematoda</taxon>
        <taxon>Chromadorea</taxon>
        <taxon>Rhabditida</taxon>
        <taxon>Rhabditina</taxon>
        <taxon>Rhabditomorpha</taxon>
        <taxon>Strongyloidea</taxon>
        <taxon>Strongylidae</taxon>
        <taxon>Cylicostephanus</taxon>
    </lineage>
</organism>